<evidence type="ECO:0000256" key="16">
    <source>
        <dbReference type="PROSITE-ProRule" id="PRU00110"/>
    </source>
</evidence>
<dbReference type="InterPro" id="IPR011006">
    <property type="entry name" value="CheY-like_superfamily"/>
</dbReference>
<dbReference type="AlphaFoldDB" id="G2DDG0"/>
<evidence type="ECO:0000259" key="21">
    <source>
        <dbReference type="PROSITE" id="PS50894"/>
    </source>
</evidence>
<dbReference type="Gene3D" id="3.30.565.10">
    <property type="entry name" value="Histidine kinase-like ATPase, C-terminal domain"/>
    <property type="match status" value="1"/>
</dbReference>
<dbReference type="EC" id="2.7.13.3" evidence="3"/>
<dbReference type="SMART" id="SM00448">
    <property type="entry name" value="REC"/>
    <property type="match status" value="1"/>
</dbReference>
<comment type="caution">
    <text evidence="22">The sequence shown here is derived from an EMBL/GenBank/DDBJ whole genome shotgun (WGS) entry which is preliminary data.</text>
</comment>
<dbReference type="GO" id="GO:0005886">
    <property type="term" value="C:plasma membrane"/>
    <property type="evidence" value="ECO:0007669"/>
    <property type="project" value="UniProtKB-SubCell"/>
</dbReference>
<accession>G2DDG0</accession>
<keyword evidence="7 18" id="KW-0812">Transmembrane</keyword>
<evidence type="ECO:0000256" key="14">
    <source>
        <dbReference type="ARBA" id="ARBA00064003"/>
    </source>
</evidence>
<name>G2DDG0_9GAMM</name>
<dbReference type="CDD" id="cd16922">
    <property type="entry name" value="HATPase_EvgS-ArcB-TorS-like"/>
    <property type="match status" value="1"/>
</dbReference>
<evidence type="ECO:0000259" key="19">
    <source>
        <dbReference type="PROSITE" id="PS50109"/>
    </source>
</evidence>
<dbReference type="PROSITE" id="PS50110">
    <property type="entry name" value="RESPONSE_REGULATORY"/>
    <property type="match status" value="2"/>
</dbReference>
<dbReference type="SUPFAM" id="SSF47226">
    <property type="entry name" value="Histidine-containing phosphotransfer domain, HPT domain"/>
    <property type="match status" value="1"/>
</dbReference>
<feature type="modified residue" description="Phosphohistidine" evidence="16">
    <location>
        <position position="830"/>
    </location>
</feature>
<evidence type="ECO:0000256" key="15">
    <source>
        <dbReference type="ARBA" id="ARBA00068150"/>
    </source>
</evidence>
<dbReference type="SUPFAM" id="SSF52172">
    <property type="entry name" value="CheY-like"/>
    <property type="match status" value="2"/>
</dbReference>
<dbReference type="PROSITE" id="PS50109">
    <property type="entry name" value="HIS_KIN"/>
    <property type="match status" value="1"/>
</dbReference>
<sequence>MGWRMEMEADQRQDAVSQSLKARIVREQERVLFAFGPYANLTIALAGLVLVGVLWVVMPGQAIWLWYGTLLATIAARLAVILLHRLGDQPSARPGNWVRAYSFASILTGFTWGGLFLLPFPPLTEHPALLYSILLGTGVVSAGVHVLSIHLFTALLYLNPLIIAVVWKLGTLGESIDGLIFVMLLLYAIFINGVALRENRTSLQNLRLQYQNDRLIDGLKQAKAVAEAASQAKSAFLASMSHEIRTPMNGIIGMTDLLLSTDQGERQRYYTQTIKRSADSLLGIINDILNFSKIEAGKLELTQRDFNLLELFEETGELLAGQAQCKGLELVVLADPALAVMVHGDDNRLRQVLINLLANAIKFTEHGEVLLRATMGKGSASDVAVRVEVFDTGIGMSQEEQTQIFGAFSQADGSTQRRFGGTGLGLSISDQLMRMMGSRIDVESAPGQGSRFWFDLRLPLSSGEMSSAPQPLELLRDKRILLVCDNETACAAFTDKLQLAGMQRETLVRAEQMMPLLQRSVECGEGFDFILINKGLDGSVGLNLIHQIQHEFGDQLPNRLLLVGIEPSSQVREAVSRGDCELLNKPVRTQTLFNTMQRMLDPEVEIAPEKSWRHQEEEPQYKPQRFEGVRVLLAEDNPINRDLALIMLKEHLGCQVELAVNGQEAVDAASAVKYDLILMDCHMPELDGFGAAQEIRRRERQLAVNRPVTIIALTADVQAGVKQKCNTAGMDGYLSKPFSLQQLAIVMQHWVTPVGGKLKAEAAESPAAMKEELILDRRMLNKIHTMGGVDSSDLLEEMIRFYLESSPQQISQILDAAGEQDQQLFAETSHQLISSSATLGASRLASACREAEQKARSDGGHDLLPLAQQIELEYQLVSEELGNELQQLRDS</sequence>
<organism evidence="22 23">
    <name type="scientific">endosymbiont of Riftia pachyptila</name>
    <name type="common">vent Ph05</name>
    <dbReference type="NCBI Taxonomy" id="1048808"/>
    <lineage>
        <taxon>Bacteria</taxon>
        <taxon>Pseudomonadati</taxon>
        <taxon>Pseudomonadota</taxon>
        <taxon>Gammaproteobacteria</taxon>
        <taxon>sulfur-oxidizing symbionts</taxon>
    </lineage>
</organism>
<keyword evidence="13 18" id="KW-0472">Membrane</keyword>
<dbReference type="SUPFAM" id="SSF47384">
    <property type="entry name" value="Homodimeric domain of signal transducing histidine kinase"/>
    <property type="match status" value="1"/>
</dbReference>
<dbReference type="Proteomes" id="UP000004491">
    <property type="component" value="Unassembled WGS sequence"/>
</dbReference>
<dbReference type="Gene3D" id="1.20.120.160">
    <property type="entry name" value="HPT domain"/>
    <property type="match status" value="1"/>
</dbReference>
<evidence type="ECO:0000256" key="17">
    <source>
        <dbReference type="PROSITE-ProRule" id="PRU00169"/>
    </source>
</evidence>
<keyword evidence="6 22" id="KW-0808">Transferase</keyword>
<evidence type="ECO:0000256" key="3">
    <source>
        <dbReference type="ARBA" id="ARBA00012438"/>
    </source>
</evidence>
<keyword evidence="11 18" id="KW-1133">Transmembrane helix</keyword>
<dbReference type="FunFam" id="3.30.565.10:FF:000010">
    <property type="entry name" value="Sensor histidine kinase RcsC"/>
    <property type="match status" value="1"/>
</dbReference>
<dbReference type="PANTHER" id="PTHR45339:SF1">
    <property type="entry name" value="HYBRID SIGNAL TRANSDUCTION HISTIDINE KINASE J"/>
    <property type="match status" value="1"/>
</dbReference>
<dbReference type="InterPro" id="IPR008207">
    <property type="entry name" value="Sig_transdc_His_kin_Hpt_dom"/>
</dbReference>
<evidence type="ECO:0000256" key="6">
    <source>
        <dbReference type="ARBA" id="ARBA00022679"/>
    </source>
</evidence>
<dbReference type="PANTHER" id="PTHR45339">
    <property type="entry name" value="HYBRID SIGNAL TRANSDUCTION HISTIDINE KINASE J"/>
    <property type="match status" value="1"/>
</dbReference>
<evidence type="ECO:0000256" key="1">
    <source>
        <dbReference type="ARBA" id="ARBA00000085"/>
    </source>
</evidence>
<evidence type="ECO:0000256" key="5">
    <source>
        <dbReference type="ARBA" id="ARBA00022553"/>
    </source>
</evidence>
<evidence type="ECO:0000256" key="9">
    <source>
        <dbReference type="ARBA" id="ARBA00022777"/>
    </source>
</evidence>
<evidence type="ECO:0000256" key="4">
    <source>
        <dbReference type="ARBA" id="ARBA00022475"/>
    </source>
</evidence>
<dbReference type="FunFam" id="1.10.287.130:FF:000002">
    <property type="entry name" value="Two-component osmosensing histidine kinase"/>
    <property type="match status" value="1"/>
</dbReference>
<feature type="domain" description="HPt" evidence="21">
    <location>
        <begin position="791"/>
        <end position="891"/>
    </location>
</feature>
<evidence type="ECO:0000256" key="10">
    <source>
        <dbReference type="ARBA" id="ARBA00022840"/>
    </source>
</evidence>
<feature type="modified residue" description="4-aspartylphosphate" evidence="17">
    <location>
        <position position="680"/>
    </location>
</feature>
<evidence type="ECO:0000256" key="7">
    <source>
        <dbReference type="ARBA" id="ARBA00022692"/>
    </source>
</evidence>
<protein>
    <recommendedName>
        <fullName evidence="15">Sensory/regulatory protein RpfC</fullName>
        <ecNumber evidence="3">2.7.13.3</ecNumber>
    </recommendedName>
</protein>
<comment type="subcellular location">
    <subcellularLocation>
        <location evidence="2">Cell membrane</location>
        <topology evidence="2">Multi-pass membrane protein</topology>
    </subcellularLocation>
</comment>
<evidence type="ECO:0000256" key="12">
    <source>
        <dbReference type="ARBA" id="ARBA00023012"/>
    </source>
</evidence>
<dbReference type="GO" id="GO:0000155">
    <property type="term" value="F:phosphorelay sensor kinase activity"/>
    <property type="evidence" value="ECO:0007669"/>
    <property type="project" value="InterPro"/>
</dbReference>
<dbReference type="InterPro" id="IPR036097">
    <property type="entry name" value="HisK_dim/P_sf"/>
</dbReference>
<dbReference type="SUPFAM" id="SSF55874">
    <property type="entry name" value="ATPase domain of HSP90 chaperone/DNA topoisomerase II/histidine kinase"/>
    <property type="match status" value="1"/>
</dbReference>
<evidence type="ECO:0000256" key="2">
    <source>
        <dbReference type="ARBA" id="ARBA00004651"/>
    </source>
</evidence>
<keyword evidence="5 17" id="KW-0597">Phosphoprotein</keyword>
<keyword evidence="10" id="KW-0067">ATP-binding</keyword>
<proteinExistence type="predicted"/>
<dbReference type="PRINTS" id="PR00344">
    <property type="entry name" value="BCTRLSENSOR"/>
</dbReference>
<feature type="domain" description="Response regulatory" evidence="20">
    <location>
        <begin position="479"/>
        <end position="600"/>
    </location>
</feature>
<dbReference type="CDD" id="cd17546">
    <property type="entry name" value="REC_hyHK_CKI1_RcsC-like"/>
    <property type="match status" value="1"/>
</dbReference>
<evidence type="ECO:0000256" key="18">
    <source>
        <dbReference type="SAM" id="Phobius"/>
    </source>
</evidence>
<keyword evidence="9" id="KW-0418">Kinase</keyword>
<comment type="catalytic activity">
    <reaction evidence="1">
        <text>ATP + protein L-histidine = ADP + protein N-phospho-L-histidine.</text>
        <dbReference type="EC" id="2.7.13.3"/>
    </reaction>
</comment>
<dbReference type="InterPro" id="IPR001789">
    <property type="entry name" value="Sig_transdc_resp-reg_receiver"/>
</dbReference>
<dbReference type="Gene3D" id="1.10.287.130">
    <property type="match status" value="1"/>
</dbReference>
<dbReference type="Gene3D" id="3.40.50.2300">
    <property type="match status" value="2"/>
</dbReference>
<keyword evidence="8" id="KW-0547">Nucleotide-binding</keyword>
<evidence type="ECO:0000313" key="23">
    <source>
        <dbReference type="Proteomes" id="UP000004491"/>
    </source>
</evidence>
<evidence type="ECO:0000256" key="8">
    <source>
        <dbReference type="ARBA" id="ARBA00022741"/>
    </source>
</evidence>
<keyword evidence="12" id="KW-0902">Two-component regulatory system</keyword>
<evidence type="ECO:0000313" key="22">
    <source>
        <dbReference type="EMBL" id="EGV51361.1"/>
    </source>
</evidence>
<feature type="transmembrane region" description="Helical" evidence="18">
    <location>
        <begin position="178"/>
        <end position="196"/>
    </location>
</feature>
<dbReference type="SMART" id="SM00388">
    <property type="entry name" value="HisKA"/>
    <property type="match status" value="1"/>
</dbReference>
<dbReference type="PROSITE" id="PS50894">
    <property type="entry name" value="HPT"/>
    <property type="match status" value="1"/>
</dbReference>
<dbReference type="SMART" id="SM00387">
    <property type="entry name" value="HATPase_c"/>
    <property type="match status" value="1"/>
</dbReference>
<dbReference type="InterPro" id="IPR036641">
    <property type="entry name" value="HPT_dom_sf"/>
</dbReference>
<dbReference type="InterPro" id="IPR003594">
    <property type="entry name" value="HATPase_dom"/>
</dbReference>
<dbReference type="Pfam" id="PF00512">
    <property type="entry name" value="HisKA"/>
    <property type="match status" value="1"/>
</dbReference>
<dbReference type="EMBL" id="AFOC01000040">
    <property type="protein sequence ID" value="EGV51361.1"/>
    <property type="molecule type" value="Genomic_DNA"/>
</dbReference>
<dbReference type="Pfam" id="PF01627">
    <property type="entry name" value="Hpt"/>
    <property type="match status" value="1"/>
</dbReference>
<feature type="domain" description="Response regulatory" evidence="20">
    <location>
        <begin position="630"/>
        <end position="751"/>
    </location>
</feature>
<dbReference type="Pfam" id="PF00072">
    <property type="entry name" value="Response_reg"/>
    <property type="match status" value="1"/>
</dbReference>
<gene>
    <name evidence="22" type="primary">gacS5</name>
    <name evidence="22" type="ORF">Rifp1Sym_bm00220</name>
</gene>
<feature type="transmembrane region" description="Helical" evidence="18">
    <location>
        <begin position="31"/>
        <end position="58"/>
    </location>
</feature>
<dbReference type="InterPro" id="IPR005467">
    <property type="entry name" value="His_kinase_dom"/>
</dbReference>
<evidence type="ECO:0000256" key="13">
    <source>
        <dbReference type="ARBA" id="ARBA00023136"/>
    </source>
</evidence>
<dbReference type="GO" id="GO:0005524">
    <property type="term" value="F:ATP binding"/>
    <property type="evidence" value="ECO:0007669"/>
    <property type="project" value="UniProtKB-KW"/>
</dbReference>
<dbReference type="CDD" id="cd00082">
    <property type="entry name" value="HisKA"/>
    <property type="match status" value="1"/>
</dbReference>
<feature type="transmembrane region" description="Helical" evidence="18">
    <location>
        <begin position="64"/>
        <end position="86"/>
    </location>
</feature>
<evidence type="ECO:0000259" key="20">
    <source>
        <dbReference type="PROSITE" id="PS50110"/>
    </source>
</evidence>
<dbReference type="InterPro" id="IPR036890">
    <property type="entry name" value="HATPase_C_sf"/>
</dbReference>
<feature type="transmembrane region" description="Helical" evidence="18">
    <location>
        <begin position="130"/>
        <end position="158"/>
    </location>
</feature>
<evidence type="ECO:0000256" key="11">
    <source>
        <dbReference type="ARBA" id="ARBA00022989"/>
    </source>
</evidence>
<reference evidence="22" key="1">
    <citation type="journal article" date="2011" name="ISME J.">
        <title>The endosymbionts of the deep-sea tubeworms Riftia pachyptila and Tevnia jerichonana share an identical physiology as revealed by proteogenomic analyses.</title>
        <authorList>
            <person name="Gardebrecht A."/>
            <person name="Markert S."/>
            <person name="Felbeck H."/>
            <person name="Thuermer A."/>
            <person name="Albrecht D."/>
            <person name="Wollherr A."/>
            <person name="Kabisch J."/>
            <person name="Lehmann R."/>
            <person name="Daniel R."/>
            <person name="Liesegang H."/>
            <person name="Hecker M."/>
            <person name="Sievert S.M."/>
            <person name="Schweder T."/>
        </authorList>
    </citation>
    <scope>NUCLEOTIDE SEQUENCE [LARGE SCALE GENOMIC DNA]</scope>
</reference>
<comment type="subunit">
    <text evidence="14">At low DSF concentrations, interacts with RpfF.</text>
</comment>
<comment type="caution">
    <text evidence="17">Lacks conserved residue(s) required for the propagation of feature annotation.</text>
</comment>
<feature type="domain" description="Histidine kinase" evidence="19">
    <location>
        <begin position="239"/>
        <end position="460"/>
    </location>
</feature>
<dbReference type="InterPro" id="IPR004358">
    <property type="entry name" value="Sig_transdc_His_kin-like_C"/>
</dbReference>
<feature type="transmembrane region" description="Helical" evidence="18">
    <location>
        <begin position="98"/>
        <end position="118"/>
    </location>
</feature>
<dbReference type="Pfam" id="PF02518">
    <property type="entry name" value="HATPase_c"/>
    <property type="match status" value="1"/>
</dbReference>
<dbReference type="InterPro" id="IPR003661">
    <property type="entry name" value="HisK_dim/P_dom"/>
</dbReference>
<keyword evidence="4" id="KW-1003">Cell membrane</keyword>
<keyword evidence="23" id="KW-1185">Reference proteome</keyword>